<feature type="binding site" evidence="6">
    <location>
        <position position="297"/>
    </location>
    <ligand>
        <name>Na(+)</name>
        <dbReference type="ChEBI" id="CHEBI:29101"/>
        <label>1</label>
    </ligand>
</feature>
<dbReference type="HOGENOM" id="CLU_340464_0_0_1"/>
<protein>
    <recommendedName>
        <fullName evidence="7">Transporter</fullName>
    </recommendedName>
</protein>
<feature type="transmembrane region" description="Helical" evidence="8">
    <location>
        <begin position="391"/>
        <end position="417"/>
    </location>
</feature>
<dbReference type="Pfam" id="PF00209">
    <property type="entry name" value="SNF"/>
    <property type="match status" value="3"/>
</dbReference>
<feature type="transmembrane region" description="Helical" evidence="8">
    <location>
        <begin position="634"/>
        <end position="654"/>
    </location>
</feature>
<keyword evidence="6" id="KW-0915">Sodium</keyword>
<feature type="binding site" evidence="6">
    <location>
        <position position="19"/>
    </location>
    <ligand>
        <name>Na(+)</name>
        <dbReference type="ChEBI" id="CHEBI:29101"/>
        <label>1</label>
    </ligand>
</feature>
<dbReference type="NCBIfam" id="NF037979">
    <property type="entry name" value="Na_transp"/>
    <property type="match status" value="1"/>
</dbReference>
<dbReference type="GO" id="GO:0015657">
    <property type="term" value="F:branched-chain amino acid:sodium symporter activity"/>
    <property type="evidence" value="ECO:0007669"/>
    <property type="project" value="TreeGrafter"/>
</dbReference>
<organism evidence="9 10">
    <name type="scientific">Ciona savignyi</name>
    <name type="common">Pacific transparent sea squirt</name>
    <dbReference type="NCBI Taxonomy" id="51511"/>
    <lineage>
        <taxon>Eukaryota</taxon>
        <taxon>Metazoa</taxon>
        <taxon>Chordata</taxon>
        <taxon>Tunicata</taxon>
        <taxon>Ascidiacea</taxon>
        <taxon>Phlebobranchia</taxon>
        <taxon>Cionidae</taxon>
        <taxon>Ciona</taxon>
    </lineage>
</organism>
<evidence type="ECO:0000256" key="5">
    <source>
        <dbReference type="ARBA" id="ARBA00023136"/>
    </source>
</evidence>
<dbReference type="GO" id="GO:1901235">
    <property type="term" value="F:(R)-carnitine transmembrane transporter activity"/>
    <property type="evidence" value="ECO:0007669"/>
    <property type="project" value="TreeGrafter"/>
</dbReference>
<feature type="binding site" evidence="6">
    <location>
        <position position="24"/>
    </location>
    <ligand>
        <name>Na(+)</name>
        <dbReference type="ChEBI" id="CHEBI:29101"/>
        <label>1</label>
    </ligand>
</feature>
<evidence type="ECO:0000256" key="8">
    <source>
        <dbReference type="SAM" id="Phobius"/>
    </source>
</evidence>
<feature type="transmembrane region" description="Helical" evidence="8">
    <location>
        <begin position="83"/>
        <end position="110"/>
    </location>
</feature>
<evidence type="ECO:0000256" key="3">
    <source>
        <dbReference type="ARBA" id="ARBA00022692"/>
    </source>
</evidence>
<keyword evidence="6" id="KW-0479">Metal-binding</keyword>
<feature type="transmembrane region" description="Helical" evidence="8">
    <location>
        <begin position="502"/>
        <end position="520"/>
    </location>
</feature>
<evidence type="ECO:0000256" key="6">
    <source>
        <dbReference type="PIRSR" id="PIRSR600175-1"/>
    </source>
</evidence>
<reference evidence="9" key="3">
    <citation type="submission" date="2025-09" db="UniProtKB">
        <authorList>
            <consortium name="Ensembl"/>
        </authorList>
    </citation>
    <scope>IDENTIFICATION</scope>
</reference>
<feature type="transmembrane region" description="Helical" evidence="8">
    <location>
        <begin position="424"/>
        <end position="444"/>
    </location>
</feature>
<feature type="binding site" evidence="6">
    <location>
        <position position="20"/>
    </location>
    <ligand>
        <name>Na(+)</name>
        <dbReference type="ChEBI" id="CHEBI:29101"/>
        <label>1</label>
    </ligand>
</feature>
<dbReference type="GO" id="GO:0005886">
    <property type="term" value="C:plasma membrane"/>
    <property type="evidence" value="ECO:0007669"/>
    <property type="project" value="TreeGrafter"/>
</dbReference>
<feature type="transmembrane region" description="Helical" evidence="8">
    <location>
        <begin position="254"/>
        <end position="276"/>
    </location>
</feature>
<keyword evidence="3 7" id="KW-0812">Transmembrane</keyword>
<dbReference type="GeneTree" id="ENSGT00940000154963"/>
<feature type="binding site" evidence="6">
    <location>
        <position position="365"/>
    </location>
    <ligand>
        <name>Na(+)</name>
        <dbReference type="ChEBI" id="CHEBI:29101"/>
        <label>1</label>
    </ligand>
</feature>
<evidence type="ECO:0000256" key="1">
    <source>
        <dbReference type="ARBA" id="ARBA00004141"/>
    </source>
</evidence>
<dbReference type="SUPFAM" id="SSF161070">
    <property type="entry name" value="SNF-like"/>
    <property type="match status" value="2"/>
</dbReference>
<feature type="transmembrane region" description="Helical" evidence="8">
    <location>
        <begin position="700"/>
        <end position="721"/>
    </location>
</feature>
<dbReference type="GO" id="GO:0089718">
    <property type="term" value="P:amino acid import across plasma membrane"/>
    <property type="evidence" value="ECO:0007669"/>
    <property type="project" value="TreeGrafter"/>
</dbReference>
<dbReference type="Ensembl" id="ENSCSAVT00000017371.1">
    <property type="protein sequence ID" value="ENSCSAVP00000017183.1"/>
    <property type="gene ID" value="ENSCSAVG00000010114.1"/>
</dbReference>
<accession>H2ZHW7</accession>
<feature type="transmembrane region" description="Helical" evidence="8">
    <location>
        <begin position="288"/>
        <end position="314"/>
    </location>
</feature>
<feature type="binding site" evidence="6">
    <location>
        <position position="17"/>
    </location>
    <ligand>
        <name>Na(+)</name>
        <dbReference type="ChEBI" id="CHEBI:29101"/>
        <label>1</label>
    </ligand>
</feature>
<keyword evidence="10" id="KW-1185">Reference proteome</keyword>
<proteinExistence type="inferred from homology"/>
<feature type="transmembrane region" description="Helical" evidence="8">
    <location>
        <begin position="41"/>
        <end position="62"/>
    </location>
</feature>
<reference evidence="9" key="2">
    <citation type="submission" date="2025-08" db="UniProtKB">
        <authorList>
            <consortium name="Ensembl"/>
        </authorList>
    </citation>
    <scope>IDENTIFICATION</scope>
</reference>
<dbReference type="AlphaFoldDB" id="H2ZHW7"/>
<dbReference type="Proteomes" id="UP000007875">
    <property type="component" value="Unassembled WGS sequence"/>
</dbReference>
<dbReference type="InterPro" id="IPR000175">
    <property type="entry name" value="Na/ntran_symport"/>
</dbReference>
<comment type="similarity">
    <text evidence="7">Belongs to the sodium:neurotransmitter symporter (SNF) (TC 2.A.22) family.</text>
</comment>
<evidence type="ECO:0000313" key="9">
    <source>
        <dbReference type="Ensembl" id="ENSCSAVP00000017183.1"/>
    </source>
</evidence>
<dbReference type="GO" id="GO:0046872">
    <property type="term" value="F:metal ion binding"/>
    <property type="evidence" value="ECO:0007669"/>
    <property type="project" value="UniProtKB-KW"/>
</dbReference>
<name>H2ZHW7_CIOSA</name>
<dbReference type="PROSITE" id="PS50267">
    <property type="entry name" value="NA_NEUROTRAN_SYMP_3"/>
    <property type="match status" value="2"/>
</dbReference>
<keyword evidence="2 7" id="KW-0813">Transport</keyword>
<dbReference type="InterPro" id="IPR037272">
    <property type="entry name" value="SNS_sf"/>
</dbReference>
<feature type="transmembrane region" description="Helical" evidence="8">
    <location>
        <begin position="570"/>
        <end position="597"/>
    </location>
</feature>
<evidence type="ECO:0000256" key="7">
    <source>
        <dbReference type="RuleBase" id="RU003732"/>
    </source>
</evidence>
<feature type="transmembrane region" description="Helical" evidence="8">
    <location>
        <begin position="12"/>
        <end position="29"/>
    </location>
</feature>
<dbReference type="PRINTS" id="PR00176">
    <property type="entry name" value="NANEUSMPORT"/>
</dbReference>
<feature type="transmembrane region" description="Helical" evidence="8">
    <location>
        <begin position="526"/>
        <end position="549"/>
    </location>
</feature>
<keyword evidence="5 8" id="KW-0472">Membrane</keyword>
<dbReference type="PANTHER" id="PTHR11616:SF286">
    <property type="entry name" value="SODIUM- AND CHLORIDE-DEPENDENT NEUTRAL AND BASIC AMINO ACID TRANSPORTER B(0+)"/>
    <property type="match status" value="1"/>
</dbReference>
<dbReference type="PROSITE" id="PS00610">
    <property type="entry name" value="NA_NEUROTRAN_SYMP_1"/>
    <property type="match status" value="2"/>
</dbReference>
<evidence type="ECO:0000256" key="4">
    <source>
        <dbReference type="ARBA" id="ARBA00022989"/>
    </source>
</evidence>
<feature type="binding site" evidence="6">
    <location>
        <position position="362"/>
    </location>
    <ligand>
        <name>Na(+)</name>
        <dbReference type="ChEBI" id="CHEBI:29101"/>
        <label>1</label>
    </ligand>
</feature>
<feature type="transmembrane region" description="Helical" evidence="8">
    <location>
        <begin position="464"/>
        <end position="481"/>
    </location>
</feature>
<feature type="binding site" evidence="6">
    <location>
        <position position="366"/>
    </location>
    <ligand>
        <name>Na(+)</name>
        <dbReference type="ChEBI" id="CHEBI:29101"/>
        <label>1</label>
    </ligand>
</feature>
<feature type="binding site" evidence="6">
    <location>
        <position position="265"/>
    </location>
    <ligand>
        <name>Na(+)</name>
        <dbReference type="ChEBI" id="CHEBI:29101"/>
        <label>1</label>
    </ligand>
</feature>
<keyword evidence="7" id="KW-0769">Symport</keyword>
<comment type="subcellular location">
    <subcellularLocation>
        <location evidence="1">Membrane</location>
        <topology evidence="1">Multi-pass membrane protein</topology>
    </subcellularLocation>
</comment>
<feature type="transmembrane region" description="Helical" evidence="8">
    <location>
        <begin position="666"/>
        <end position="688"/>
    </location>
</feature>
<dbReference type="GO" id="GO:0015374">
    <property type="term" value="F:neutral, basic amino acid:sodium:chloride symporter activity"/>
    <property type="evidence" value="ECO:0007669"/>
    <property type="project" value="TreeGrafter"/>
</dbReference>
<dbReference type="GO" id="GO:0001761">
    <property type="term" value="F:beta-alanine transmembrane transporter activity"/>
    <property type="evidence" value="ECO:0007669"/>
    <property type="project" value="TreeGrafter"/>
</dbReference>
<feature type="transmembrane region" description="Helical" evidence="8">
    <location>
        <begin position="207"/>
        <end position="227"/>
    </location>
</feature>
<dbReference type="GO" id="GO:0022858">
    <property type="term" value="F:alanine transmembrane transporter activity"/>
    <property type="evidence" value="ECO:0007669"/>
    <property type="project" value="TreeGrafter"/>
</dbReference>
<reference evidence="10" key="1">
    <citation type="submission" date="2003-08" db="EMBL/GenBank/DDBJ databases">
        <authorList>
            <person name="Birren B."/>
            <person name="Nusbaum C."/>
            <person name="Abebe A."/>
            <person name="Abouelleil A."/>
            <person name="Adekoya E."/>
            <person name="Ait-zahra M."/>
            <person name="Allen N."/>
            <person name="Allen T."/>
            <person name="An P."/>
            <person name="Anderson M."/>
            <person name="Anderson S."/>
            <person name="Arachchi H."/>
            <person name="Armbruster J."/>
            <person name="Bachantsang P."/>
            <person name="Baldwin J."/>
            <person name="Barry A."/>
            <person name="Bayul T."/>
            <person name="Blitshsteyn B."/>
            <person name="Bloom T."/>
            <person name="Blye J."/>
            <person name="Boguslavskiy L."/>
            <person name="Borowsky M."/>
            <person name="Boukhgalter B."/>
            <person name="Brunache A."/>
            <person name="Butler J."/>
            <person name="Calixte N."/>
            <person name="Calvo S."/>
            <person name="Camarata J."/>
            <person name="Campo K."/>
            <person name="Chang J."/>
            <person name="Cheshatsang Y."/>
            <person name="Citroen M."/>
            <person name="Collymore A."/>
            <person name="Considine T."/>
            <person name="Cook A."/>
            <person name="Cooke P."/>
            <person name="Corum B."/>
            <person name="Cuomo C."/>
            <person name="David R."/>
            <person name="Dawoe T."/>
            <person name="Degray S."/>
            <person name="Dodge S."/>
            <person name="Dooley K."/>
            <person name="Dorje P."/>
            <person name="Dorjee K."/>
            <person name="Dorris L."/>
            <person name="Duffey N."/>
            <person name="Dupes A."/>
            <person name="Elkins T."/>
            <person name="Engels R."/>
            <person name="Erickson J."/>
            <person name="Farina A."/>
            <person name="Faro S."/>
            <person name="Ferreira P."/>
            <person name="Fischer H."/>
            <person name="Fitzgerald M."/>
            <person name="Foley K."/>
            <person name="Gage D."/>
            <person name="Galagan J."/>
            <person name="Gearin G."/>
            <person name="Gnerre S."/>
            <person name="Gnirke A."/>
            <person name="Goyette A."/>
            <person name="Graham J."/>
            <person name="Grandbois E."/>
            <person name="Gyaltsen K."/>
            <person name="Hafez N."/>
            <person name="Hagopian D."/>
            <person name="Hagos B."/>
            <person name="Hall J."/>
            <person name="Hatcher B."/>
            <person name="Heller A."/>
            <person name="Higgins H."/>
            <person name="Honan T."/>
            <person name="Horn A."/>
            <person name="Houde N."/>
            <person name="Hughes L."/>
            <person name="Hulme W."/>
            <person name="Husby E."/>
            <person name="Iliev I."/>
            <person name="Jaffe D."/>
            <person name="Jones C."/>
            <person name="Kamal M."/>
            <person name="Kamat A."/>
            <person name="Kamvysselis M."/>
            <person name="Karlsson E."/>
            <person name="Kells C."/>
            <person name="Kieu A."/>
            <person name="Kisner P."/>
            <person name="Kodira C."/>
            <person name="Kulbokas E."/>
            <person name="Labutti K."/>
            <person name="Lama D."/>
            <person name="Landers T."/>
            <person name="Leger J."/>
            <person name="Levine S."/>
            <person name="Lewis D."/>
            <person name="Lewis T."/>
            <person name="Lindblad-toh K."/>
            <person name="Liu X."/>
            <person name="Lokyitsang T."/>
            <person name="Lokyitsang Y."/>
            <person name="Lucien O."/>
            <person name="Lui A."/>
            <person name="Ma L.J."/>
            <person name="Mabbitt R."/>
            <person name="Macdonald J."/>
            <person name="Maclean C."/>
            <person name="Major J."/>
            <person name="Manning J."/>
            <person name="Marabella R."/>
            <person name="Maru K."/>
            <person name="Matthews C."/>
            <person name="Mauceli E."/>
            <person name="Mccarthy M."/>
            <person name="Mcdonough S."/>
            <person name="Mcghee T."/>
            <person name="Meldrim J."/>
            <person name="Meneus L."/>
            <person name="Mesirov J."/>
            <person name="Mihalev A."/>
            <person name="Mihova T."/>
            <person name="Mikkelsen T."/>
            <person name="Mlenga V."/>
            <person name="Moru K."/>
            <person name="Mozes J."/>
            <person name="Mulrain L."/>
            <person name="Munson G."/>
            <person name="Naylor J."/>
            <person name="Newes C."/>
            <person name="Nguyen C."/>
            <person name="Nguyen N."/>
            <person name="Nguyen T."/>
            <person name="Nicol R."/>
            <person name="Nielsen C."/>
            <person name="Nizzari M."/>
            <person name="Norbu C."/>
            <person name="Norbu N."/>
            <person name="O'donnell P."/>
            <person name="Okoawo O."/>
            <person name="O'leary S."/>
            <person name="Omotosho B."/>
            <person name="O'neill K."/>
            <person name="Osman S."/>
            <person name="Parker S."/>
            <person name="Perrin D."/>
            <person name="Phunkhang P."/>
            <person name="Piqani B."/>
            <person name="Purcell S."/>
            <person name="Rachupka T."/>
            <person name="Ramasamy U."/>
            <person name="Rameau R."/>
            <person name="Ray V."/>
            <person name="Raymond C."/>
            <person name="Retta R."/>
            <person name="Richardson S."/>
            <person name="Rise C."/>
            <person name="Rodriguez J."/>
            <person name="Rogers J."/>
            <person name="Rogov P."/>
            <person name="Rutman M."/>
            <person name="Schupbach R."/>
            <person name="Seaman C."/>
            <person name="Settipalli S."/>
            <person name="Sharpe T."/>
            <person name="Sheridan J."/>
            <person name="Sherpa N."/>
            <person name="Shi J."/>
            <person name="Smirnov S."/>
            <person name="Smith C."/>
            <person name="Sougnez C."/>
            <person name="Spencer B."/>
            <person name="Stalker J."/>
            <person name="Stange-thomann N."/>
            <person name="Stavropoulos S."/>
            <person name="Stetson K."/>
            <person name="Stone C."/>
            <person name="Stone S."/>
            <person name="Stubbs M."/>
            <person name="Talamas J."/>
            <person name="Tchuinga P."/>
            <person name="Tenzing P."/>
            <person name="Tesfaye S."/>
            <person name="Theodore J."/>
            <person name="Thoulutsang Y."/>
            <person name="Topham K."/>
            <person name="Towey S."/>
            <person name="Tsamla T."/>
            <person name="Tsomo N."/>
            <person name="Vallee D."/>
            <person name="Vassiliev H."/>
            <person name="Venkataraman V."/>
            <person name="Vinson J."/>
            <person name="Vo A."/>
            <person name="Wade C."/>
            <person name="Wang S."/>
            <person name="Wangchuk T."/>
            <person name="Wangdi T."/>
            <person name="Whittaker C."/>
            <person name="Wilkinson J."/>
            <person name="Wu Y."/>
            <person name="Wyman D."/>
            <person name="Yadav S."/>
            <person name="Yang S."/>
            <person name="Yang X."/>
            <person name="Yeager S."/>
            <person name="Yee E."/>
            <person name="Young G."/>
            <person name="Zainoun J."/>
            <person name="Zembeck L."/>
            <person name="Zimmer A."/>
            <person name="Zody M."/>
            <person name="Lander E."/>
        </authorList>
    </citation>
    <scope>NUCLEOTIDE SEQUENCE [LARGE SCALE GENOMIC DNA]</scope>
</reference>
<feature type="transmembrane region" description="Helical" evidence="8">
    <location>
        <begin position="180"/>
        <end position="198"/>
    </location>
</feature>
<keyword evidence="4 8" id="KW-1133">Transmembrane helix</keyword>
<dbReference type="PANTHER" id="PTHR11616">
    <property type="entry name" value="SODIUM/CHLORIDE DEPENDENT TRANSPORTER"/>
    <property type="match status" value="1"/>
</dbReference>
<sequence length="753" mass="84474">DRGNWDNKADYLLSCIGYAVGLGNVWRFPYLAFENGGGAFLIPYVIMLVFAGLPIFFMEVALGQFSSLGPTAVWKFNPIFKGVGICMVILSSYVGIYYNVIIAYTVFYFFSSLTSNLPWESCDNWWNNQTSCSKDFANLTYNSAVQTYSNGVSPTEEYWKQYALHQAPGIDTAYTGSPNVNLTLSLIVAWIVVFYSLIRGIKSSGKVVYFTALFPYVVLLILLIRGATLEGAYDGVQYYIGSQSNLEKLKDANVWKAAATQIFFSLSAAWGGLIALSSYNKFKNNCFYDAIIVCSVNCCTSLFAGFAIFTVLGHMAFKLGKPVNEVVQSSFGLAFVVYPEAIAKLPISPLWAILFFLMLFTLGLDSQFTILETVSTAIIDTFPRQLRNRRWQLMLILSIIMFLLGLVCVTDAGIYWVDLIDHYAAGWGLLFVAVMELFGVSYIYGGNRFIEDIEMMIGKKNWWFWFYWRACWFFISPLLLIKKDENQDRGNWDNKADYLLSCIGYAVGLGNVWRFPYLAFENGGGAFLIPYIIMLVFAGLPIFFMEVALGQFSSLGPTAVWKFNPIFKGVGICMVVLSAFVGIYYNVIIAYTVFYFFSSLTSNLPWESCNNWWNNQTTCSLSFRKSSYMVNGQVNSHLALSLMVAWIVVFYSLIKGIKSSGKVWKAAATQIFFSLSAAWGGLIALSSYNKFKNNCFYDAVLVTSVNCATSLFAGFAIFTVVGHMAHRLGRPVDEVVKSGIAMYLYCHRCLILL</sequence>
<evidence type="ECO:0000313" key="10">
    <source>
        <dbReference type="Proteomes" id="UP000007875"/>
    </source>
</evidence>
<evidence type="ECO:0000256" key="2">
    <source>
        <dbReference type="ARBA" id="ARBA00022448"/>
    </source>
</evidence>
<feature type="transmembrane region" description="Helical" evidence="8">
    <location>
        <begin position="350"/>
        <end position="371"/>
    </location>
</feature>